<dbReference type="PANTHER" id="PTHR40980">
    <property type="entry name" value="PLUG DOMAIN-CONTAINING PROTEIN"/>
    <property type="match status" value="1"/>
</dbReference>
<evidence type="ECO:0000259" key="7">
    <source>
        <dbReference type="Pfam" id="PF00593"/>
    </source>
</evidence>
<sequence>MSTGPKSRSGRLAGILLLGTALSFPSLAHAQDTQGVPPGDDPSTEDAAVEGAQQVDPTADEPDTQDDAQDADVSIPGGNRVVITGRRTVDLSRDSGQVLSVLTADDIARTGDGDVASALTRVTGLSQVGDGRVFVRGLGDRYSLALLNGLPLPSPEPLSRVVPLDIFPTSVIASTLVQKTYSANFPGEFGGGVINLTTRAVPDESFLAISASGGIDTETNFSNGLTYYGSDWDKFGFDSGNRDIPSNLQAFLDSGERIDNTSIETQEAIAAQLFPTNLVTLQRMDELPANWSFGVTAGTSFEIGGGNYLGVIATANISNSWRNRNVRSQAANTDLTELTDDFTTFITDNNVLVNGMLSFGLDIGEHTIRWTNLYIRDTLKTARLEQGTQFDKGATGFDFQNQNTAWFERQLIDSQLVGEFDFDVIDIDARLGFAQTDREAPFNATFSYTRTNVPDSTPDTVDSIGENFAVYLNRASDTGLTRVSFDDLTEKLWYGGLDTSAPVTDALTLTAGLAFSSTDRVSTRREFLPRAEVSPIELVDPDTGDSYTFTPDPQLIPIVGLRRPGDIINGASLALFDIRLDEASPFPKFDAGLDIFAGYGIATWSPIDTISVEAGVRYETAKQTVELDQSVFNTPITGATSTKLDNDYFLPGATITWSPSDDLQLRVAASKTIARPQFRELVEQTYFDPESNRTYRGNPFLTDSELFNAEARAEYYMAAGDKITLAGFYKKIDNPIEAFITSSAGGGLITSYANAPEAQLYGAELDLQYTIDLFGLGGMFATRQFVLRGNYTYTQSDIGVESGDQTFLPPGGAIDASVVFDDGDRMVGQSDHLANVQLSFEDSESLSQFSVLLAYASERVTSRGFQRPDVIEDPGLTLDFVARQEVALFGSSIDLEFEVRNITGRDNFEYQELGENRIEINSYDKGTRFSLGAKIEF</sequence>
<dbReference type="InterPro" id="IPR036942">
    <property type="entry name" value="Beta-barrel_TonB_sf"/>
</dbReference>
<evidence type="ECO:0000256" key="4">
    <source>
        <dbReference type="RuleBase" id="RU003357"/>
    </source>
</evidence>
<keyword evidence="2 4" id="KW-0472">Membrane</keyword>
<evidence type="ECO:0000256" key="6">
    <source>
        <dbReference type="SAM" id="SignalP"/>
    </source>
</evidence>
<comment type="similarity">
    <text evidence="4">Belongs to the TonB-dependent receptor family.</text>
</comment>
<dbReference type="InterPro" id="IPR012910">
    <property type="entry name" value="Plug_dom"/>
</dbReference>
<organism evidence="9 10">
    <name type="scientific">Alteriqipengyuania halimionae</name>
    <dbReference type="NCBI Taxonomy" id="1926630"/>
    <lineage>
        <taxon>Bacteria</taxon>
        <taxon>Pseudomonadati</taxon>
        <taxon>Pseudomonadota</taxon>
        <taxon>Alphaproteobacteria</taxon>
        <taxon>Sphingomonadales</taxon>
        <taxon>Erythrobacteraceae</taxon>
        <taxon>Alteriqipengyuania</taxon>
    </lineage>
</organism>
<feature type="signal peptide" evidence="6">
    <location>
        <begin position="1"/>
        <end position="30"/>
    </location>
</feature>
<dbReference type="Gene3D" id="2.170.130.10">
    <property type="entry name" value="TonB-dependent receptor, plug domain"/>
    <property type="match status" value="1"/>
</dbReference>
<reference evidence="9 10" key="1">
    <citation type="submission" date="2019-12" db="EMBL/GenBank/DDBJ databases">
        <title>Genomic-based taxomic classification of the family Erythrobacteraceae.</title>
        <authorList>
            <person name="Xu L."/>
        </authorList>
    </citation>
    <scope>NUCLEOTIDE SEQUENCE [LARGE SCALE GENOMIC DNA]</scope>
    <source>
        <strain evidence="9 10">LMG 29519</strain>
    </source>
</reference>
<evidence type="ECO:0000256" key="5">
    <source>
        <dbReference type="SAM" id="MobiDB-lite"/>
    </source>
</evidence>
<dbReference type="OrthoDB" id="9768470at2"/>
<dbReference type="Pfam" id="PF00593">
    <property type="entry name" value="TonB_dep_Rec_b-barrel"/>
    <property type="match status" value="1"/>
</dbReference>
<keyword evidence="4" id="KW-0798">TonB box</keyword>
<comment type="subcellular location">
    <subcellularLocation>
        <location evidence="1 4">Cell outer membrane</location>
    </subcellularLocation>
</comment>
<protein>
    <submittedName>
        <fullName evidence="9">TonB-dependent receptor</fullName>
    </submittedName>
</protein>
<evidence type="ECO:0000259" key="8">
    <source>
        <dbReference type="Pfam" id="PF07715"/>
    </source>
</evidence>
<dbReference type="GO" id="GO:0009279">
    <property type="term" value="C:cell outer membrane"/>
    <property type="evidence" value="ECO:0007669"/>
    <property type="project" value="UniProtKB-SubCell"/>
</dbReference>
<evidence type="ECO:0000256" key="3">
    <source>
        <dbReference type="ARBA" id="ARBA00023237"/>
    </source>
</evidence>
<name>A0A6I4TXX5_9SPHN</name>
<keyword evidence="6" id="KW-0732">Signal</keyword>
<feature type="domain" description="TonB-dependent receptor plug" evidence="8">
    <location>
        <begin position="93"/>
        <end position="193"/>
    </location>
</feature>
<dbReference type="EMBL" id="WTYR01000001">
    <property type="protein sequence ID" value="MXP08649.1"/>
    <property type="molecule type" value="Genomic_DNA"/>
</dbReference>
<feature type="compositionally biased region" description="Acidic residues" evidence="5">
    <location>
        <begin position="58"/>
        <end position="70"/>
    </location>
</feature>
<evidence type="ECO:0000313" key="10">
    <source>
        <dbReference type="Proteomes" id="UP000429229"/>
    </source>
</evidence>
<dbReference type="RefSeq" id="WP_160615186.1">
    <property type="nucleotide sequence ID" value="NZ_WTYR01000001.1"/>
</dbReference>
<dbReference type="SUPFAM" id="SSF56935">
    <property type="entry name" value="Porins"/>
    <property type="match status" value="1"/>
</dbReference>
<keyword evidence="3" id="KW-0998">Cell outer membrane</keyword>
<feature type="region of interest" description="Disordered" evidence="5">
    <location>
        <begin position="56"/>
        <end position="77"/>
    </location>
</feature>
<feature type="domain" description="TonB-dependent receptor-like beta-barrel" evidence="7">
    <location>
        <begin position="592"/>
        <end position="902"/>
    </location>
</feature>
<keyword evidence="9" id="KW-0675">Receptor</keyword>
<comment type="caution">
    <text evidence="9">The sequence shown here is derived from an EMBL/GenBank/DDBJ whole genome shotgun (WGS) entry which is preliminary data.</text>
</comment>
<dbReference type="PANTHER" id="PTHR40980:SF5">
    <property type="entry name" value="TONB-DEPENDENT RECEPTOR"/>
    <property type="match status" value="1"/>
</dbReference>
<evidence type="ECO:0000256" key="1">
    <source>
        <dbReference type="ARBA" id="ARBA00004442"/>
    </source>
</evidence>
<keyword evidence="10" id="KW-1185">Reference proteome</keyword>
<dbReference type="Gene3D" id="2.40.170.20">
    <property type="entry name" value="TonB-dependent receptor, beta-barrel domain"/>
    <property type="match status" value="1"/>
</dbReference>
<evidence type="ECO:0000313" key="9">
    <source>
        <dbReference type="EMBL" id="MXP08649.1"/>
    </source>
</evidence>
<proteinExistence type="inferred from homology"/>
<dbReference type="Pfam" id="PF07715">
    <property type="entry name" value="Plug"/>
    <property type="match status" value="1"/>
</dbReference>
<dbReference type="Proteomes" id="UP000429229">
    <property type="component" value="Unassembled WGS sequence"/>
</dbReference>
<feature type="chain" id="PRO_5026256368" evidence="6">
    <location>
        <begin position="31"/>
        <end position="937"/>
    </location>
</feature>
<accession>A0A6I4TXX5</accession>
<dbReference type="InterPro" id="IPR000531">
    <property type="entry name" value="Beta-barrel_TonB"/>
</dbReference>
<evidence type="ECO:0000256" key="2">
    <source>
        <dbReference type="ARBA" id="ARBA00023136"/>
    </source>
</evidence>
<dbReference type="AlphaFoldDB" id="A0A6I4TXX5"/>
<gene>
    <name evidence="9" type="ORF">GRI68_00445</name>
</gene>
<dbReference type="InterPro" id="IPR037066">
    <property type="entry name" value="Plug_dom_sf"/>
</dbReference>